<protein>
    <submittedName>
        <fullName evidence="2">Uncharacterized protein</fullName>
    </submittedName>
</protein>
<evidence type="ECO:0000256" key="1">
    <source>
        <dbReference type="SAM" id="MobiDB-lite"/>
    </source>
</evidence>
<reference evidence="2" key="1">
    <citation type="journal article" date="2014" name="Nat. Commun.">
        <title>The rainbow trout genome provides novel insights into evolution after whole-genome duplication in vertebrates.</title>
        <authorList>
            <person name="Berthelot C."/>
            <person name="Brunet F."/>
            <person name="Chalopin D."/>
            <person name="Juanchich A."/>
            <person name="Bernard M."/>
            <person name="Noel B."/>
            <person name="Bento P."/>
            <person name="Da Silva C."/>
            <person name="Labadie K."/>
            <person name="Alberti A."/>
            <person name="Aury J.M."/>
            <person name="Louis A."/>
            <person name="Dehais P."/>
            <person name="Bardou P."/>
            <person name="Montfort J."/>
            <person name="Klopp C."/>
            <person name="Cabau C."/>
            <person name="Gaspin C."/>
            <person name="Thorgaard G.H."/>
            <person name="Boussaha M."/>
            <person name="Quillet E."/>
            <person name="Guyomard R."/>
            <person name="Galiana D."/>
            <person name="Bobe J."/>
            <person name="Volff J.N."/>
            <person name="Genet C."/>
            <person name="Wincker P."/>
            <person name="Jaillon O."/>
            <person name="Roest Crollius H."/>
            <person name="Guiguen Y."/>
        </authorList>
    </citation>
    <scope>NUCLEOTIDE SEQUENCE [LARGE SCALE GENOMIC DNA]</scope>
</reference>
<reference evidence="2" key="2">
    <citation type="submission" date="2014-03" db="EMBL/GenBank/DDBJ databases">
        <authorList>
            <person name="Genoscope - CEA"/>
        </authorList>
    </citation>
    <scope>NUCLEOTIDE SEQUENCE</scope>
</reference>
<proteinExistence type="predicted"/>
<organism evidence="2 3">
    <name type="scientific">Oncorhynchus mykiss</name>
    <name type="common">Rainbow trout</name>
    <name type="synonym">Salmo gairdneri</name>
    <dbReference type="NCBI Taxonomy" id="8022"/>
    <lineage>
        <taxon>Eukaryota</taxon>
        <taxon>Metazoa</taxon>
        <taxon>Chordata</taxon>
        <taxon>Craniata</taxon>
        <taxon>Vertebrata</taxon>
        <taxon>Euteleostomi</taxon>
        <taxon>Actinopterygii</taxon>
        <taxon>Neopterygii</taxon>
        <taxon>Teleostei</taxon>
        <taxon>Protacanthopterygii</taxon>
        <taxon>Salmoniformes</taxon>
        <taxon>Salmonidae</taxon>
        <taxon>Salmoninae</taxon>
        <taxon>Oncorhynchus</taxon>
    </lineage>
</organism>
<feature type="region of interest" description="Disordered" evidence="1">
    <location>
        <begin position="151"/>
        <end position="175"/>
    </location>
</feature>
<dbReference type="PaxDb" id="8022-A0A060YIV1"/>
<name>A0A060YIV1_ONCMY</name>
<dbReference type="EMBL" id="FR911851">
    <property type="protein sequence ID" value="CDQ91477.1"/>
    <property type="molecule type" value="Genomic_DNA"/>
</dbReference>
<accession>A0A060YIV1</accession>
<feature type="compositionally biased region" description="Low complexity" evidence="1">
    <location>
        <begin position="151"/>
        <end position="160"/>
    </location>
</feature>
<evidence type="ECO:0000313" key="2">
    <source>
        <dbReference type="EMBL" id="CDQ91477.1"/>
    </source>
</evidence>
<dbReference type="Proteomes" id="UP000193380">
    <property type="component" value="Unassembled WGS sequence"/>
</dbReference>
<sequence length="175" mass="18747">MYGLPQTTFYSNDGPPNNTEVARVADSLVNNPGFGTRCMANNPIPNLPCVPNDSKWFTPTVDPSISNIFVNGNWSMANPSPNCQCSTPQKTTMLPDCPPGAGGLPPPQVSPQSGNPRSPCNITIYNCVLIWQPALDLKSCVSSPNECLSFSSASSRGQASNPRQNWCSEEELKGV</sequence>
<dbReference type="AlphaFoldDB" id="A0A060YIV1"/>
<gene>
    <name evidence="2" type="ORF">GSONMT00007663001</name>
</gene>
<evidence type="ECO:0000313" key="3">
    <source>
        <dbReference type="Proteomes" id="UP000193380"/>
    </source>
</evidence>
<dbReference type="STRING" id="8022.A0A060YIV1"/>